<keyword evidence="1 2" id="KW-0732">Signal</keyword>
<protein>
    <submittedName>
        <fullName evidence="3">Trypsin-like peptidase domain-containing protein</fullName>
    </submittedName>
</protein>
<dbReference type="InterPro" id="IPR050966">
    <property type="entry name" value="Glutamyl_endopeptidase"/>
</dbReference>
<dbReference type="Pfam" id="PF13365">
    <property type="entry name" value="Trypsin_2"/>
    <property type="match status" value="1"/>
</dbReference>
<sequence length="369" mass="38909">MKKRALLPLGGAVAAAGLAAAAVTIPAQAAPSTSAARLSSAAAAADILDFWTENDGANLKSAEPYGMEHKSAPKLVSKGGPAADGKPGVVPAIGQGGKAAGVTKNVNLPKTAGRVFFTIGDGLYSCSGSSIQSRYRNLVATAAHCVYDIAGDASTMKRWIFIPGYYDGKAPWGIYVGKTAHTHHDFEVYEDADHDYAFVTVYNGIVRDHAKKTWSDAGRLGDKVGGQGLAYNQKVGAPVFVFGYPAAPQADGQYAWSGEKLKWCYGKPFFPVQESSVKAEEQIGLKCAMTGGSSGGPWILKYQSSRRIGYINGVTSLGGDTDGDNRSDLITSAYFDGETYAVYKSAYSLWSGSIVRRDGSLGITETQAR</sequence>
<comment type="caution">
    <text evidence="3">The sequence shown here is derived from an EMBL/GenBank/DDBJ whole genome shotgun (WGS) entry which is preliminary data.</text>
</comment>
<feature type="chain" id="PRO_5036760681" evidence="2">
    <location>
        <begin position="30"/>
        <end position="369"/>
    </location>
</feature>
<accession>A0A941AGW0</accession>
<feature type="signal peptide" evidence="2">
    <location>
        <begin position="1"/>
        <end position="29"/>
    </location>
</feature>
<organism evidence="3 4">
    <name type="scientific">Microbispora oryzae</name>
    <dbReference type="NCBI Taxonomy" id="2806554"/>
    <lineage>
        <taxon>Bacteria</taxon>
        <taxon>Bacillati</taxon>
        <taxon>Actinomycetota</taxon>
        <taxon>Actinomycetes</taxon>
        <taxon>Streptosporangiales</taxon>
        <taxon>Streptosporangiaceae</taxon>
        <taxon>Microbispora</taxon>
    </lineage>
</organism>
<dbReference type="EMBL" id="JAFCNB010000002">
    <property type="protein sequence ID" value="MBP2703406.1"/>
    <property type="molecule type" value="Genomic_DNA"/>
</dbReference>
<evidence type="ECO:0000256" key="1">
    <source>
        <dbReference type="ARBA" id="ARBA00022729"/>
    </source>
</evidence>
<dbReference type="PANTHER" id="PTHR15462">
    <property type="entry name" value="SERINE PROTEASE"/>
    <property type="match status" value="1"/>
</dbReference>
<evidence type="ECO:0000313" key="3">
    <source>
        <dbReference type="EMBL" id="MBP2703406.1"/>
    </source>
</evidence>
<reference evidence="3" key="1">
    <citation type="submission" date="2021-02" db="EMBL/GenBank/DDBJ databases">
        <title>Draft genome sequence of Microbispora sp. RL4-1S isolated from rice leaves in Thailand.</title>
        <authorList>
            <person name="Muangham S."/>
            <person name="Duangmal K."/>
        </authorList>
    </citation>
    <scope>NUCLEOTIDE SEQUENCE</scope>
    <source>
        <strain evidence="3">RL4-1S</strain>
    </source>
</reference>
<dbReference type="SUPFAM" id="SSF50494">
    <property type="entry name" value="Trypsin-like serine proteases"/>
    <property type="match status" value="1"/>
</dbReference>
<dbReference type="RefSeq" id="WP_210154672.1">
    <property type="nucleotide sequence ID" value="NZ_JAFCNB010000002.1"/>
</dbReference>
<dbReference type="Proteomes" id="UP000674234">
    <property type="component" value="Unassembled WGS sequence"/>
</dbReference>
<dbReference type="AlphaFoldDB" id="A0A941AGW0"/>
<dbReference type="Gene3D" id="2.40.10.10">
    <property type="entry name" value="Trypsin-like serine proteases"/>
    <property type="match status" value="2"/>
</dbReference>
<dbReference type="InterPro" id="IPR043504">
    <property type="entry name" value="Peptidase_S1_PA_chymotrypsin"/>
</dbReference>
<gene>
    <name evidence="3" type="ORF">JOL79_06280</name>
</gene>
<evidence type="ECO:0000256" key="2">
    <source>
        <dbReference type="SAM" id="SignalP"/>
    </source>
</evidence>
<dbReference type="InterPro" id="IPR009003">
    <property type="entry name" value="Peptidase_S1_PA"/>
</dbReference>
<proteinExistence type="predicted"/>
<name>A0A941AGW0_9ACTN</name>
<evidence type="ECO:0000313" key="4">
    <source>
        <dbReference type="Proteomes" id="UP000674234"/>
    </source>
</evidence>
<keyword evidence="4" id="KW-1185">Reference proteome</keyword>